<proteinExistence type="predicted"/>
<organism evidence="1">
    <name type="scientific">Ixodes ricinus</name>
    <name type="common">Common tick</name>
    <name type="synonym">Acarus ricinus</name>
    <dbReference type="NCBI Taxonomy" id="34613"/>
    <lineage>
        <taxon>Eukaryota</taxon>
        <taxon>Metazoa</taxon>
        <taxon>Ecdysozoa</taxon>
        <taxon>Arthropoda</taxon>
        <taxon>Chelicerata</taxon>
        <taxon>Arachnida</taxon>
        <taxon>Acari</taxon>
        <taxon>Parasitiformes</taxon>
        <taxon>Ixodida</taxon>
        <taxon>Ixodoidea</taxon>
        <taxon>Ixodidae</taxon>
        <taxon>Ixodinae</taxon>
        <taxon>Ixodes</taxon>
    </lineage>
</organism>
<reference evidence="1" key="1">
    <citation type="submission" date="2019-12" db="EMBL/GenBank/DDBJ databases">
        <title>An insight into the sialome of adult female Ixodes ricinus ticks feeding for 6 days.</title>
        <authorList>
            <person name="Perner J."/>
            <person name="Ribeiro J.M.C."/>
        </authorList>
    </citation>
    <scope>NUCLEOTIDE SEQUENCE</scope>
    <source>
        <strain evidence="1">Semi-engorged</strain>
        <tissue evidence="1">Salivary glands</tissue>
    </source>
</reference>
<sequence length="159" mass="17213">MYQRWVVLFIFNKQHVFTLNFAPGCDAPYNILFDGLNGFLDGGLAVHKCPTLDGPHNGHGGPTVGWPQHLALASIVVAVHWQKEVHQKDALWVLGSGASLVGPRVQGLLGRTRLSVEQSHSLLEGPEEGLQPKLDLAHESLLAALFTQGNPKVQAEASL</sequence>
<protein>
    <submittedName>
        <fullName evidence="1">Putative secreted protein</fullName>
    </submittedName>
</protein>
<accession>A0A6B0UYE6</accession>
<dbReference type="AlphaFoldDB" id="A0A6B0UYE6"/>
<name>A0A6B0UYE6_IXORI</name>
<dbReference type="EMBL" id="GIFC01012155">
    <property type="protein sequence ID" value="MXU94238.1"/>
    <property type="molecule type" value="Transcribed_RNA"/>
</dbReference>
<evidence type="ECO:0000313" key="1">
    <source>
        <dbReference type="EMBL" id="MXU94238.1"/>
    </source>
</evidence>